<dbReference type="PANTHER" id="PTHR24209:SF7">
    <property type="entry name" value="PROTEIN DA1-RELATED 2"/>
    <property type="match status" value="1"/>
</dbReference>
<dbReference type="GO" id="GO:0043130">
    <property type="term" value="F:ubiquitin binding"/>
    <property type="evidence" value="ECO:0007669"/>
    <property type="project" value="TreeGrafter"/>
</dbReference>
<protein>
    <recommendedName>
        <fullName evidence="1">Protein DA1-like domain-containing protein</fullName>
    </recommendedName>
</protein>
<dbReference type="Proteomes" id="UP000541444">
    <property type="component" value="Unassembled WGS sequence"/>
</dbReference>
<evidence type="ECO:0000259" key="1">
    <source>
        <dbReference type="Pfam" id="PF12315"/>
    </source>
</evidence>
<dbReference type="PANTHER" id="PTHR24209">
    <property type="entry name" value="PROTEIN DA1-RELATED 2"/>
    <property type="match status" value="1"/>
</dbReference>
<dbReference type="EMBL" id="JACGCM010000786">
    <property type="protein sequence ID" value="KAF6166593.1"/>
    <property type="molecule type" value="Genomic_DNA"/>
</dbReference>
<dbReference type="Pfam" id="PF12315">
    <property type="entry name" value="DA1-like"/>
    <property type="match status" value="2"/>
</dbReference>
<keyword evidence="3" id="KW-1185">Reference proteome</keyword>
<evidence type="ECO:0000313" key="3">
    <source>
        <dbReference type="Proteomes" id="UP000541444"/>
    </source>
</evidence>
<feature type="domain" description="Protein DA1-like" evidence="1">
    <location>
        <begin position="226"/>
        <end position="274"/>
    </location>
</feature>
<evidence type="ECO:0000313" key="2">
    <source>
        <dbReference type="EMBL" id="KAF6166593.1"/>
    </source>
</evidence>
<dbReference type="InterPro" id="IPR045218">
    <property type="entry name" value="DA1-like"/>
</dbReference>
<gene>
    <name evidence="2" type="ORF">GIB67_005455</name>
</gene>
<feature type="domain" description="Protein DA1-like" evidence="1">
    <location>
        <begin position="78"/>
        <end position="223"/>
    </location>
</feature>
<sequence>MRNVSDIIFIGPQVVLKTTVRNPDRHSAMSSSLPPRGETYVSLDDVRKICNECQNSVIMDTNESKRLFNEIKDYFRDLNLSVEQDIPVSFVERTTLNNSIKGLKENGQMTECVGMCYTGFIHSPECPGTCFSDVPPIKNIYRGTTTLTEQIVPLTTESTCEGTVKKINILRGLTRIETLATLAHELMHAWFWLNGFRRIRGPVEEGVCEVIAYLWVASEIVTSRLSPYEMKLGEFYRFQMEENQAEIYGDGFRAAYAAVLKHGLRPVIDHIRKTGELPDVP</sequence>
<reference evidence="2 3" key="1">
    <citation type="journal article" date="2020" name="IScience">
        <title>Genome Sequencing of the Endangered Kingdonia uniflora (Circaeasteraceae, Ranunculales) Reveals Potential Mechanisms of Evolutionary Specialization.</title>
        <authorList>
            <person name="Sun Y."/>
            <person name="Deng T."/>
            <person name="Zhang A."/>
            <person name="Moore M.J."/>
            <person name="Landis J.B."/>
            <person name="Lin N."/>
            <person name="Zhang H."/>
            <person name="Zhang X."/>
            <person name="Huang J."/>
            <person name="Zhang X."/>
            <person name="Sun H."/>
            <person name="Wang H."/>
        </authorList>
    </citation>
    <scope>NUCLEOTIDE SEQUENCE [LARGE SCALE GENOMIC DNA]</scope>
    <source>
        <strain evidence="2">TB1705</strain>
        <tissue evidence="2">Leaf</tissue>
    </source>
</reference>
<proteinExistence type="predicted"/>
<accession>A0A7J7NHP4</accession>
<dbReference type="OrthoDB" id="25414at2759"/>
<organism evidence="2 3">
    <name type="scientific">Kingdonia uniflora</name>
    <dbReference type="NCBI Taxonomy" id="39325"/>
    <lineage>
        <taxon>Eukaryota</taxon>
        <taxon>Viridiplantae</taxon>
        <taxon>Streptophyta</taxon>
        <taxon>Embryophyta</taxon>
        <taxon>Tracheophyta</taxon>
        <taxon>Spermatophyta</taxon>
        <taxon>Magnoliopsida</taxon>
        <taxon>Ranunculales</taxon>
        <taxon>Circaeasteraceae</taxon>
        <taxon>Kingdonia</taxon>
    </lineage>
</organism>
<comment type="caution">
    <text evidence="2">The sequence shown here is derived from an EMBL/GenBank/DDBJ whole genome shotgun (WGS) entry which is preliminary data.</text>
</comment>
<dbReference type="InterPro" id="IPR022087">
    <property type="entry name" value="DA1-like_dom"/>
</dbReference>
<name>A0A7J7NHP4_9MAGN</name>
<dbReference type="AlphaFoldDB" id="A0A7J7NHP4"/>